<proteinExistence type="predicted"/>
<feature type="compositionally biased region" description="Low complexity" evidence="1">
    <location>
        <begin position="369"/>
        <end position="379"/>
    </location>
</feature>
<accession>A0A1V9XLQ7</accession>
<feature type="region of interest" description="Disordered" evidence="1">
    <location>
        <begin position="220"/>
        <end position="385"/>
    </location>
</feature>
<protein>
    <submittedName>
        <fullName evidence="2">Protein unc-79-like</fullName>
    </submittedName>
</protein>
<evidence type="ECO:0000313" key="3">
    <source>
        <dbReference type="Proteomes" id="UP000192247"/>
    </source>
</evidence>
<dbReference type="OrthoDB" id="6270916at2759"/>
<dbReference type="PANTHER" id="PTHR21696">
    <property type="entry name" value="PROTEIN UNC-79 HOMOLOG"/>
    <property type="match status" value="1"/>
</dbReference>
<organism evidence="2 3">
    <name type="scientific">Tropilaelaps mercedesae</name>
    <dbReference type="NCBI Taxonomy" id="418985"/>
    <lineage>
        <taxon>Eukaryota</taxon>
        <taxon>Metazoa</taxon>
        <taxon>Ecdysozoa</taxon>
        <taxon>Arthropoda</taxon>
        <taxon>Chelicerata</taxon>
        <taxon>Arachnida</taxon>
        <taxon>Acari</taxon>
        <taxon>Parasitiformes</taxon>
        <taxon>Mesostigmata</taxon>
        <taxon>Gamasina</taxon>
        <taxon>Dermanyssoidea</taxon>
        <taxon>Laelapidae</taxon>
        <taxon>Tropilaelaps</taxon>
    </lineage>
</organism>
<feature type="compositionally biased region" description="Basic and acidic residues" evidence="1">
    <location>
        <begin position="220"/>
        <end position="289"/>
    </location>
</feature>
<dbReference type="AlphaFoldDB" id="A0A1V9XLQ7"/>
<dbReference type="InterPro" id="IPR024855">
    <property type="entry name" value="UNC79"/>
</dbReference>
<feature type="compositionally biased region" description="Basic and acidic residues" evidence="1">
    <location>
        <begin position="310"/>
        <end position="320"/>
    </location>
</feature>
<dbReference type="PANTHER" id="PTHR21696:SF2">
    <property type="entry name" value="PROTEIN UNC-79 HOMOLOG"/>
    <property type="match status" value="1"/>
</dbReference>
<dbReference type="Proteomes" id="UP000192247">
    <property type="component" value="Unassembled WGS sequence"/>
</dbReference>
<feature type="compositionally biased region" description="Low complexity" evidence="1">
    <location>
        <begin position="129"/>
        <end position="139"/>
    </location>
</feature>
<evidence type="ECO:0000313" key="2">
    <source>
        <dbReference type="EMBL" id="OQR74278.1"/>
    </source>
</evidence>
<evidence type="ECO:0000256" key="1">
    <source>
        <dbReference type="SAM" id="MobiDB-lite"/>
    </source>
</evidence>
<sequence>MPSLPCVERLLPIGGPQPIVGIKDRFDRDTNSRQDRRLPFDTSVRITQMLASTGAGSSIEIPSLERLLPVGPMPTRREGDFSHGRSVPGSPARQRLGGQAAPTGSTISLGPPGLPTASSSFRRDAGEPTLSGTASTQQTTAVASTASLSHSLTAISTTITSTTANTSAAHPATTATDGHTPKTIALNSDVEDTSFTLEPASSTTEAQNEDGKTIVEQLERTVDVSDHKDEIDSNNKKQDNRKEDRKKDKEKDKDRFDRDEEAGHKLEKESKKEHKRDKDNDKKDKKDKSAALSLDEQKSAVLMVPEEDDSRGAHIEESRSKLHYKQRKQRRAAEDAQRKYDAKSAAQLRRSRKINEVNFQAQQTAPGTSKRSSSVSSSSAPRPADDLVMDRCPDCGAIIEHYAHDEIGLCIVALATYVHREPSLAAPIMPDILRAVSKIAQQFFYPWQSESNTHLPGGCNSVACQFIRCTLHRLSANGIFIQIFQGHFDRDFFKVMASALADFNELNQLQPLTILFEDLNERKQLYREQTLHTLSNVATYLEALLSAPSDGSLLQQWSTFLPQLDTLLRRVILILATTQQAASGGNTSSTSMTSLSCLLRIMTSVFKVPVINACKTILEPFSKILGHATEYSLVSYQQVLELCHLCYKNMSRERDKCVLSRTVVFELVQALKFKVSIPDENLLMLVQFVLQDAGGALCPNVILEDVPLAPHELQSTQYNTNAAECLRQNLADAIEFLADVHTLSRIRSNFHGTASRLNEETLGGQLKAGVAQYLALEITKGNGRENRAISKYLPWLYNPPSSTQQGPKEFTECVAHIRLLSWILVGALTHSALLGGQHSHSTITCQPIPLEANGHIAEHIQVILAGFAEQSKASVLHMSSLFHAFILCQLWTMYCEHMVSLNPPGSEQNQMCILTLTDFWVKVTPGVLQLVCHSKLADMVSLHFLSLMEALMECNSTVLARLLPMWTPALYSYQGQIPNQLKVRLQACLDWVPPLQTREEAAFVSTTFLKWLQRLQFKMGQIELQSSTATQFYSL</sequence>
<dbReference type="EMBL" id="MNPL01008323">
    <property type="protein sequence ID" value="OQR74278.1"/>
    <property type="molecule type" value="Genomic_DNA"/>
</dbReference>
<feature type="compositionally biased region" description="Basic residues" evidence="1">
    <location>
        <begin position="321"/>
        <end position="330"/>
    </location>
</feature>
<name>A0A1V9XLQ7_9ACAR</name>
<comment type="caution">
    <text evidence="2">The sequence shown here is derived from an EMBL/GenBank/DDBJ whole genome shotgun (WGS) entry which is preliminary data.</text>
</comment>
<dbReference type="STRING" id="418985.A0A1V9XLQ7"/>
<keyword evidence="3" id="KW-1185">Reference proteome</keyword>
<feature type="region of interest" description="Disordered" evidence="1">
    <location>
        <begin position="69"/>
        <end position="139"/>
    </location>
</feature>
<dbReference type="InParanoid" id="A0A1V9XLQ7"/>
<feature type="compositionally biased region" description="Polar residues" evidence="1">
    <location>
        <begin position="357"/>
        <end position="367"/>
    </location>
</feature>
<feature type="compositionally biased region" description="Basic and acidic residues" evidence="1">
    <location>
        <begin position="331"/>
        <end position="342"/>
    </location>
</feature>
<reference evidence="2 3" key="1">
    <citation type="journal article" date="2017" name="Gigascience">
        <title>Draft genome of the honey bee ectoparasitic mite, Tropilaelaps mercedesae, is shaped by the parasitic life history.</title>
        <authorList>
            <person name="Dong X."/>
            <person name="Armstrong S.D."/>
            <person name="Xia D."/>
            <person name="Makepeace B.L."/>
            <person name="Darby A.C."/>
            <person name="Kadowaki T."/>
        </authorList>
    </citation>
    <scope>NUCLEOTIDE SEQUENCE [LARGE SCALE GENOMIC DNA]</scope>
    <source>
        <strain evidence="2">Wuxi-XJTLU</strain>
    </source>
</reference>
<gene>
    <name evidence="2" type="ORF">BIW11_00985</name>
</gene>